<dbReference type="SUPFAM" id="SSF88659">
    <property type="entry name" value="Sigma3 and sigma4 domains of RNA polymerase sigma factors"/>
    <property type="match status" value="1"/>
</dbReference>
<dbReference type="InterPro" id="IPR013324">
    <property type="entry name" value="RNA_pol_sigma_r3/r4-like"/>
</dbReference>
<dbReference type="PANTHER" id="PTHR43133:SF51">
    <property type="entry name" value="RNA POLYMERASE SIGMA FACTOR"/>
    <property type="match status" value="1"/>
</dbReference>
<name>A0ABQ3WKF9_9ACTN</name>
<sequence length="193" mass="21338">MLLSEGAAIDIDEATAVDRARGGDLDAYEVLVARCTAPAHRAAVLLGAGADADDVVQEAFVKAHRQLGRFRGEAGFKAWLLAIVANETRNLVRSRRRREGLWLRAAVREDPLPLEPDPAESAVAGERRRILVEQLRALDRRDREVLVCRYLLDLSEAETAVTLDLPRGTVKSRTFRALARLRDRLPITEVPGA</sequence>
<comment type="similarity">
    <text evidence="1">Belongs to the sigma-70 factor family. ECF subfamily.</text>
</comment>
<evidence type="ECO:0000256" key="2">
    <source>
        <dbReference type="ARBA" id="ARBA00023015"/>
    </source>
</evidence>
<dbReference type="InterPro" id="IPR036388">
    <property type="entry name" value="WH-like_DNA-bd_sf"/>
</dbReference>
<proteinExistence type="inferred from homology"/>
<protein>
    <submittedName>
        <fullName evidence="7">RNA polymerase sigma factor</fullName>
    </submittedName>
</protein>
<dbReference type="Gene3D" id="1.10.1740.10">
    <property type="match status" value="1"/>
</dbReference>
<keyword evidence="4" id="KW-0804">Transcription</keyword>
<evidence type="ECO:0000256" key="3">
    <source>
        <dbReference type="ARBA" id="ARBA00023082"/>
    </source>
</evidence>
<comment type="caution">
    <text evidence="7">The sequence shown here is derived from an EMBL/GenBank/DDBJ whole genome shotgun (WGS) entry which is preliminary data.</text>
</comment>
<dbReference type="InterPro" id="IPR007627">
    <property type="entry name" value="RNA_pol_sigma70_r2"/>
</dbReference>
<evidence type="ECO:0000313" key="7">
    <source>
        <dbReference type="EMBL" id="GID46730.1"/>
    </source>
</evidence>
<dbReference type="Pfam" id="PF08281">
    <property type="entry name" value="Sigma70_r4_2"/>
    <property type="match status" value="1"/>
</dbReference>
<dbReference type="PANTHER" id="PTHR43133">
    <property type="entry name" value="RNA POLYMERASE ECF-TYPE SIGMA FACTO"/>
    <property type="match status" value="1"/>
</dbReference>
<dbReference type="Gene3D" id="1.10.10.10">
    <property type="entry name" value="Winged helix-like DNA-binding domain superfamily/Winged helix DNA-binding domain"/>
    <property type="match status" value="1"/>
</dbReference>
<gene>
    <name evidence="7" type="ORF">Aca07nite_40050</name>
</gene>
<evidence type="ECO:0000256" key="1">
    <source>
        <dbReference type="ARBA" id="ARBA00010641"/>
    </source>
</evidence>
<evidence type="ECO:0000256" key="4">
    <source>
        <dbReference type="ARBA" id="ARBA00023163"/>
    </source>
</evidence>
<dbReference type="Pfam" id="PF04542">
    <property type="entry name" value="Sigma70_r2"/>
    <property type="match status" value="1"/>
</dbReference>
<feature type="domain" description="RNA polymerase sigma factor 70 region 4 type 2" evidence="6">
    <location>
        <begin position="129"/>
        <end position="181"/>
    </location>
</feature>
<evidence type="ECO:0000259" key="6">
    <source>
        <dbReference type="Pfam" id="PF08281"/>
    </source>
</evidence>
<keyword evidence="2" id="KW-0805">Transcription regulation</keyword>
<feature type="domain" description="RNA polymerase sigma-70 region 2" evidence="5">
    <location>
        <begin position="45"/>
        <end position="98"/>
    </location>
</feature>
<evidence type="ECO:0000259" key="5">
    <source>
        <dbReference type="Pfam" id="PF04542"/>
    </source>
</evidence>
<keyword evidence="3" id="KW-0731">Sigma factor</keyword>
<dbReference type="SUPFAM" id="SSF88946">
    <property type="entry name" value="Sigma2 domain of RNA polymerase sigma factors"/>
    <property type="match status" value="1"/>
</dbReference>
<dbReference type="CDD" id="cd06171">
    <property type="entry name" value="Sigma70_r4"/>
    <property type="match status" value="1"/>
</dbReference>
<dbReference type="InterPro" id="IPR014284">
    <property type="entry name" value="RNA_pol_sigma-70_dom"/>
</dbReference>
<dbReference type="RefSeq" id="WP_373315587.1">
    <property type="nucleotide sequence ID" value="NZ_BOMF01000077.1"/>
</dbReference>
<dbReference type="InterPro" id="IPR013249">
    <property type="entry name" value="RNA_pol_sigma70_r4_t2"/>
</dbReference>
<reference evidence="7" key="1">
    <citation type="submission" date="2021-01" db="EMBL/GenBank/DDBJ databases">
        <title>Whole genome shotgun sequence of Actinoplanes capillaceus NBRC 16408.</title>
        <authorList>
            <person name="Komaki H."/>
            <person name="Tamura T."/>
        </authorList>
    </citation>
    <scope>NUCLEOTIDE SEQUENCE [LARGE SCALE GENOMIC DNA]</scope>
    <source>
        <strain evidence="7">NBRC 16408</strain>
    </source>
</reference>
<dbReference type="EMBL" id="BOMF01000077">
    <property type="protein sequence ID" value="GID46730.1"/>
    <property type="molecule type" value="Genomic_DNA"/>
</dbReference>
<dbReference type="InterPro" id="IPR013325">
    <property type="entry name" value="RNA_pol_sigma_r2"/>
</dbReference>
<dbReference type="NCBIfam" id="TIGR02937">
    <property type="entry name" value="sigma70-ECF"/>
    <property type="match status" value="1"/>
</dbReference>
<organism evidence="7">
    <name type="scientific">Actinoplanes campanulatus</name>
    <dbReference type="NCBI Taxonomy" id="113559"/>
    <lineage>
        <taxon>Bacteria</taxon>
        <taxon>Bacillati</taxon>
        <taxon>Actinomycetota</taxon>
        <taxon>Actinomycetes</taxon>
        <taxon>Micromonosporales</taxon>
        <taxon>Micromonosporaceae</taxon>
        <taxon>Actinoplanes</taxon>
    </lineage>
</organism>
<accession>A0ABQ3WKF9</accession>
<dbReference type="InterPro" id="IPR039425">
    <property type="entry name" value="RNA_pol_sigma-70-like"/>
</dbReference>